<dbReference type="InterPro" id="IPR002509">
    <property type="entry name" value="NODB_dom"/>
</dbReference>
<dbReference type="InterPro" id="IPR050248">
    <property type="entry name" value="Polysacc_deacetylase_ArnD"/>
</dbReference>
<dbReference type="GO" id="GO:0046872">
    <property type="term" value="F:metal ion binding"/>
    <property type="evidence" value="ECO:0007669"/>
    <property type="project" value="UniProtKB-KW"/>
</dbReference>
<dbReference type="GO" id="GO:0016020">
    <property type="term" value="C:membrane"/>
    <property type="evidence" value="ECO:0007669"/>
    <property type="project" value="TreeGrafter"/>
</dbReference>
<proteinExistence type="predicted"/>
<reference evidence="4 5" key="1">
    <citation type="submission" date="2019-04" db="EMBL/GenBank/DDBJ databases">
        <title>Step-wise assembly of the neonatal virome modulated by breast feeding.</title>
        <authorList>
            <person name="Liang G."/>
            <person name="Bushman F."/>
        </authorList>
    </citation>
    <scope>NUCLEOTIDE SEQUENCE [LARGE SCALE GENOMIC DNA]</scope>
    <source>
        <strain evidence="4 5">E3404</strain>
    </source>
</reference>
<evidence type="ECO:0000313" key="5">
    <source>
        <dbReference type="Proteomes" id="UP000439965"/>
    </source>
</evidence>
<sequence>MINRPIIQWSVDSEDWKSKDAQMIIDKVTSSVYDGSIILLHDIHPETIAAVPEIIRDLKKEDYQFVSLDTLLNNPSSNETYYGENDHRPVGG</sequence>
<organism evidence="4 5">
    <name type="scientific">Enterococcus gallinarum</name>
    <dbReference type="NCBI Taxonomy" id="1353"/>
    <lineage>
        <taxon>Bacteria</taxon>
        <taxon>Bacillati</taxon>
        <taxon>Bacillota</taxon>
        <taxon>Bacilli</taxon>
        <taxon>Lactobacillales</taxon>
        <taxon>Enterococcaceae</taxon>
        <taxon>Enterococcus</taxon>
    </lineage>
</organism>
<dbReference type="Proteomes" id="UP000439965">
    <property type="component" value="Unassembled WGS sequence"/>
</dbReference>
<dbReference type="PROSITE" id="PS51677">
    <property type="entry name" value="NODB"/>
    <property type="match status" value="1"/>
</dbReference>
<name>A0A5C8HK82_ENTGA</name>
<dbReference type="GO" id="GO:0016810">
    <property type="term" value="F:hydrolase activity, acting on carbon-nitrogen (but not peptide) bonds"/>
    <property type="evidence" value="ECO:0007669"/>
    <property type="project" value="InterPro"/>
</dbReference>
<evidence type="ECO:0000259" key="3">
    <source>
        <dbReference type="PROSITE" id="PS51677"/>
    </source>
</evidence>
<dbReference type="GO" id="GO:0005975">
    <property type="term" value="P:carbohydrate metabolic process"/>
    <property type="evidence" value="ECO:0007669"/>
    <property type="project" value="InterPro"/>
</dbReference>
<keyword evidence="1" id="KW-0479">Metal-binding</keyword>
<evidence type="ECO:0000256" key="1">
    <source>
        <dbReference type="ARBA" id="ARBA00022723"/>
    </source>
</evidence>
<dbReference type="PANTHER" id="PTHR10587:SF133">
    <property type="entry name" value="CHITIN DEACETYLASE 1-RELATED"/>
    <property type="match status" value="1"/>
</dbReference>
<gene>
    <name evidence="4" type="ORF">GTI89_04595</name>
</gene>
<protein>
    <recommendedName>
        <fullName evidence="3">NodB homology domain-containing protein</fullName>
    </recommendedName>
</protein>
<evidence type="ECO:0000313" key="4">
    <source>
        <dbReference type="EMBL" id="MXS25355.1"/>
    </source>
</evidence>
<keyword evidence="2" id="KW-0378">Hydrolase</keyword>
<dbReference type="EMBL" id="WVTI01000003">
    <property type="protein sequence ID" value="MXS25355.1"/>
    <property type="molecule type" value="Genomic_DNA"/>
</dbReference>
<dbReference type="Gene3D" id="3.20.20.370">
    <property type="entry name" value="Glycoside hydrolase/deacetylase"/>
    <property type="match status" value="1"/>
</dbReference>
<accession>A0A5C8HK82</accession>
<dbReference type="SUPFAM" id="SSF88713">
    <property type="entry name" value="Glycoside hydrolase/deacetylase"/>
    <property type="match status" value="1"/>
</dbReference>
<comment type="caution">
    <text evidence="4">The sequence shown here is derived from an EMBL/GenBank/DDBJ whole genome shotgun (WGS) entry which is preliminary data.</text>
</comment>
<feature type="domain" description="NodB homology" evidence="3">
    <location>
        <begin position="1"/>
        <end position="66"/>
    </location>
</feature>
<evidence type="ECO:0000256" key="2">
    <source>
        <dbReference type="ARBA" id="ARBA00022801"/>
    </source>
</evidence>
<dbReference type="AlphaFoldDB" id="A0A5C8HK82"/>
<dbReference type="InterPro" id="IPR011330">
    <property type="entry name" value="Glyco_hydro/deAcase_b/a-brl"/>
</dbReference>
<dbReference type="RefSeq" id="WP_147735775.1">
    <property type="nucleotide sequence ID" value="NZ_JBDKDN010000009.1"/>
</dbReference>
<dbReference type="PANTHER" id="PTHR10587">
    <property type="entry name" value="GLYCOSYL TRANSFERASE-RELATED"/>
    <property type="match status" value="1"/>
</dbReference>